<dbReference type="Proteomes" id="UP000292886">
    <property type="component" value="Chromosome"/>
</dbReference>
<feature type="binding site" evidence="5">
    <location>
        <position position="148"/>
    </location>
    <ligand>
        <name>S-adenosyl-L-methionine</name>
        <dbReference type="ChEBI" id="CHEBI:59789"/>
    </ligand>
</feature>
<dbReference type="KEGG" id="wei:EQG49_09725"/>
<evidence type="ECO:0000256" key="1">
    <source>
        <dbReference type="ARBA" id="ARBA00022603"/>
    </source>
</evidence>
<dbReference type="InterPro" id="IPR029063">
    <property type="entry name" value="SAM-dependent_MTases_sf"/>
</dbReference>
<dbReference type="Pfam" id="PF17827">
    <property type="entry name" value="PrmC_N"/>
    <property type="match status" value="1"/>
</dbReference>
<evidence type="ECO:0000259" key="7">
    <source>
        <dbReference type="Pfam" id="PF17827"/>
    </source>
</evidence>
<evidence type="ECO:0000313" key="9">
    <source>
        <dbReference type="Proteomes" id="UP000292886"/>
    </source>
</evidence>
<evidence type="ECO:0000256" key="5">
    <source>
        <dbReference type="HAMAP-Rule" id="MF_02126"/>
    </source>
</evidence>
<gene>
    <name evidence="5 8" type="primary">prmC</name>
    <name evidence="8" type="ORF">EQG49_09725</name>
</gene>
<dbReference type="HAMAP" id="MF_02126">
    <property type="entry name" value="RF_methyltr_PrmC"/>
    <property type="match status" value="1"/>
</dbReference>
<organism evidence="8 9">
    <name type="scientific">Periweissella cryptocerci</name>
    <dbReference type="NCBI Taxonomy" id="2506420"/>
    <lineage>
        <taxon>Bacteria</taxon>
        <taxon>Bacillati</taxon>
        <taxon>Bacillota</taxon>
        <taxon>Bacilli</taxon>
        <taxon>Lactobacillales</taxon>
        <taxon>Lactobacillaceae</taxon>
        <taxon>Periweissella</taxon>
    </lineage>
</organism>
<dbReference type="Gene3D" id="3.40.50.150">
    <property type="entry name" value="Vaccinia Virus protein VP39"/>
    <property type="match status" value="1"/>
</dbReference>
<dbReference type="OrthoDB" id="9800643at2"/>
<evidence type="ECO:0000256" key="3">
    <source>
        <dbReference type="ARBA" id="ARBA00022691"/>
    </source>
</evidence>
<dbReference type="PANTHER" id="PTHR18895">
    <property type="entry name" value="HEMK METHYLTRANSFERASE"/>
    <property type="match status" value="1"/>
</dbReference>
<sequence>MPKLSLRQIRNWALQELTAAGLSHDDALEAVNFLLSGAMDLSYSMLEVNIDRMTPEVLQNAWPTWIAQVQKGMPLQYILGHAPFYGREFNVDARVLIPRFDTEELVEWVLRDYQKATELAVLDIGTGSGAIAVTLKAEKPTWQVSASDISRDALTVANGNAINQQVNVKFIESNLFANIAAKYDVIISNPPYIADSERDVMDQSVLDYEPDLALFADNQGLVLYQGIADELAAHLNAGGRGYFEIGYKQGPAVVEIFRQALPQAEVELRQDLSGLDRMVRVSLPSK</sequence>
<keyword evidence="2 5" id="KW-0808">Transferase</keyword>
<dbReference type="PANTHER" id="PTHR18895:SF74">
    <property type="entry name" value="MTRF1L RELEASE FACTOR GLUTAMINE METHYLTRANSFERASE"/>
    <property type="match status" value="1"/>
</dbReference>
<dbReference type="PROSITE" id="PS00092">
    <property type="entry name" value="N6_MTASE"/>
    <property type="match status" value="1"/>
</dbReference>
<accession>A0A4P6YVB3</accession>
<dbReference type="NCBIfam" id="TIGR00536">
    <property type="entry name" value="hemK_fam"/>
    <property type="match status" value="1"/>
</dbReference>
<comment type="function">
    <text evidence="5">Methylates the class 1 translation termination release factors RF1/PrfA and RF2/PrfB on the glutamine residue of the universally conserved GGQ motif.</text>
</comment>
<feature type="binding site" evidence="5">
    <location>
        <begin position="125"/>
        <end position="129"/>
    </location>
    <ligand>
        <name>S-adenosyl-L-methionine</name>
        <dbReference type="ChEBI" id="CHEBI:59789"/>
    </ligand>
</feature>
<name>A0A4P6YVB3_9LACO</name>
<dbReference type="AlphaFoldDB" id="A0A4P6YVB3"/>
<dbReference type="GO" id="GO:0102559">
    <property type="term" value="F:peptide chain release factor N(5)-glutamine methyltransferase activity"/>
    <property type="evidence" value="ECO:0007669"/>
    <property type="project" value="UniProtKB-EC"/>
</dbReference>
<keyword evidence="3 5" id="KW-0949">S-adenosyl-L-methionine</keyword>
<dbReference type="InterPro" id="IPR019874">
    <property type="entry name" value="RF_methyltr_PrmC"/>
</dbReference>
<proteinExistence type="inferred from homology"/>
<protein>
    <recommendedName>
        <fullName evidence="5">Release factor glutamine methyltransferase</fullName>
        <shortName evidence="5">RF MTase</shortName>
        <ecNumber evidence="5">2.1.1.297</ecNumber>
    </recommendedName>
    <alternativeName>
        <fullName evidence="5">N5-glutamine methyltransferase PrmC</fullName>
    </alternativeName>
    <alternativeName>
        <fullName evidence="5">Protein-(glutamine-N5) MTase PrmC</fullName>
    </alternativeName>
    <alternativeName>
        <fullName evidence="5">Protein-glutamine N-methyltransferase PrmC</fullName>
    </alternativeName>
</protein>
<feature type="binding site" evidence="5">
    <location>
        <begin position="189"/>
        <end position="192"/>
    </location>
    <ligand>
        <name>substrate</name>
    </ligand>
</feature>
<comment type="catalytic activity">
    <reaction evidence="4 5">
        <text>L-glutaminyl-[peptide chain release factor] + S-adenosyl-L-methionine = N(5)-methyl-L-glutaminyl-[peptide chain release factor] + S-adenosyl-L-homocysteine + H(+)</text>
        <dbReference type="Rhea" id="RHEA:42896"/>
        <dbReference type="Rhea" id="RHEA-COMP:10271"/>
        <dbReference type="Rhea" id="RHEA-COMP:10272"/>
        <dbReference type="ChEBI" id="CHEBI:15378"/>
        <dbReference type="ChEBI" id="CHEBI:30011"/>
        <dbReference type="ChEBI" id="CHEBI:57856"/>
        <dbReference type="ChEBI" id="CHEBI:59789"/>
        <dbReference type="ChEBI" id="CHEBI:61891"/>
        <dbReference type="EC" id="2.1.1.297"/>
    </reaction>
</comment>
<feature type="domain" description="Release factor glutamine methyltransferase N-terminal" evidence="7">
    <location>
        <begin position="8"/>
        <end position="80"/>
    </location>
</feature>
<evidence type="ECO:0000259" key="6">
    <source>
        <dbReference type="Pfam" id="PF05175"/>
    </source>
</evidence>
<dbReference type="Pfam" id="PF05175">
    <property type="entry name" value="MTS"/>
    <property type="match status" value="1"/>
</dbReference>
<dbReference type="InterPro" id="IPR002052">
    <property type="entry name" value="DNA_methylase_N6_adenine_CS"/>
</dbReference>
<dbReference type="InterPro" id="IPR004556">
    <property type="entry name" value="HemK-like"/>
</dbReference>
<reference evidence="9" key="1">
    <citation type="submission" date="2019-03" db="EMBL/GenBank/DDBJ databases">
        <title>Weissella sp. 26KH-42 Genome sequencing.</title>
        <authorList>
            <person name="Heo J."/>
            <person name="Kim S.-J."/>
            <person name="Kim J.-S."/>
            <person name="Hong S.-B."/>
            <person name="Kwon S.-W."/>
        </authorList>
    </citation>
    <scope>NUCLEOTIDE SEQUENCE [LARGE SCALE GENOMIC DNA]</scope>
    <source>
        <strain evidence="9">26KH-42</strain>
    </source>
</reference>
<dbReference type="GO" id="GO:0032259">
    <property type="term" value="P:methylation"/>
    <property type="evidence" value="ECO:0007669"/>
    <property type="project" value="UniProtKB-KW"/>
</dbReference>
<dbReference type="EMBL" id="CP037940">
    <property type="protein sequence ID" value="QBO36720.1"/>
    <property type="molecule type" value="Genomic_DNA"/>
</dbReference>
<feature type="binding site" evidence="5">
    <location>
        <position position="189"/>
    </location>
    <ligand>
        <name>S-adenosyl-L-methionine</name>
        <dbReference type="ChEBI" id="CHEBI:59789"/>
    </ligand>
</feature>
<dbReference type="EC" id="2.1.1.297" evidence="5"/>
<dbReference type="SUPFAM" id="SSF53335">
    <property type="entry name" value="S-adenosyl-L-methionine-dependent methyltransferases"/>
    <property type="match status" value="1"/>
</dbReference>
<comment type="similarity">
    <text evidence="5">Belongs to the protein N5-glutamine methyltransferase family. PrmC subfamily.</text>
</comment>
<dbReference type="CDD" id="cd02440">
    <property type="entry name" value="AdoMet_MTases"/>
    <property type="match status" value="1"/>
</dbReference>
<evidence type="ECO:0000256" key="2">
    <source>
        <dbReference type="ARBA" id="ARBA00022679"/>
    </source>
</evidence>
<dbReference type="InterPro" id="IPR007848">
    <property type="entry name" value="Small_mtfrase_dom"/>
</dbReference>
<dbReference type="InterPro" id="IPR050320">
    <property type="entry name" value="N5-glutamine_MTase"/>
</dbReference>
<keyword evidence="9" id="KW-1185">Reference proteome</keyword>
<keyword evidence="1 5" id="KW-0489">Methyltransferase</keyword>
<dbReference type="RefSeq" id="WP_133363797.1">
    <property type="nucleotide sequence ID" value="NZ_CP037940.1"/>
</dbReference>
<evidence type="ECO:0000313" key="8">
    <source>
        <dbReference type="EMBL" id="QBO36720.1"/>
    </source>
</evidence>
<dbReference type="NCBIfam" id="TIGR03534">
    <property type="entry name" value="RF_mod_PrmC"/>
    <property type="match status" value="1"/>
</dbReference>
<dbReference type="GO" id="GO:0003676">
    <property type="term" value="F:nucleic acid binding"/>
    <property type="evidence" value="ECO:0007669"/>
    <property type="project" value="InterPro"/>
</dbReference>
<evidence type="ECO:0000256" key="4">
    <source>
        <dbReference type="ARBA" id="ARBA00048391"/>
    </source>
</evidence>
<feature type="domain" description="Methyltransferase small" evidence="6">
    <location>
        <begin position="113"/>
        <end position="198"/>
    </location>
</feature>
<dbReference type="InterPro" id="IPR040758">
    <property type="entry name" value="PrmC_N"/>
</dbReference>
<dbReference type="Gene3D" id="1.10.8.10">
    <property type="entry name" value="DNA helicase RuvA subunit, C-terminal domain"/>
    <property type="match status" value="1"/>
</dbReference>
<comment type="caution">
    <text evidence="5">Lacks conserved residue(s) required for the propagation of feature annotation.</text>
</comment>